<dbReference type="GO" id="GO:0034599">
    <property type="term" value="P:cellular response to oxidative stress"/>
    <property type="evidence" value="ECO:0007669"/>
    <property type="project" value="TreeGrafter"/>
</dbReference>
<dbReference type="EMBL" id="CP043506">
    <property type="protein sequence ID" value="QEO18391.1"/>
    <property type="molecule type" value="Genomic_DNA"/>
</dbReference>
<dbReference type="PRINTS" id="PR00160">
    <property type="entry name" value="GLUTAREDOXIN"/>
</dbReference>
<keyword evidence="5" id="KW-1015">Disulfide bond</keyword>
<evidence type="ECO:0000256" key="5">
    <source>
        <dbReference type="ARBA" id="ARBA00023157"/>
    </source>
</evidence>
<dbReference type="PANTHER" id="PTHR45694">
    <property type="entry name" value="GLUTAREDOXIN 2"/>
    <property type="match status" value="1"/>
</dbReference>
<dbReference type="OrthoDB" id="9814618at2"/>
<keyword evidence="7" id="KW-0963">Cytoplasm</keyword>
<proteinExistence type="inferred from homology"/>
<dbReference type="InterPro" id="IPR011767">
    <property type="entry name" value="GLR_AS"/>
</dbReference>
<dbReference type="RefSeq" id="WP_149280052.1">
    <property type="nucleotide sequence ID" value="NZ_CP043506.1"/>
</dbReference>
<dbReference type="Gene3D" id="3.40.30.10">
    <property type="entry name" value="Glutaredoxin"/>
    <property type="match status" value="1"/>
</dbReference>
<protein>
    <recommendedName>
        <fullName evidence="7">Glutaredoxin</fullName>
    </recommendedName>
</protein>
<keyword evidence="10" id="KW-1185">Reference proteome</keyword>
<name>A0A5C1YQU6_9PROT</name>
<accession>A0A5C1YQU6</accession>
<keyword evidence="3 7" id="KW-0813">Transport</keyword>
<dbReference type="InterPro" id="IPR011900">
    <property type="entry name" value="GRX_bact"/>
</dbReference>
<keyword evidence="4 7" id="KW-0249">Electron transport</keyword>
<dbReference type="PANTHER" id="PTHR45694:SF18">
    <property type="entry name" value="GLUTAREDOXIN-1-RELATED"/>
    <property type="match status" value="1"/>
</dbReference>
<dbReference type="PROSITE" id="PS51354">
    <property type="entry name" value="GLUTAREDOXIN_2"/>
    <property type="match status" value="1"/>
</dbReference>
<dbReference type="InterPro" id="IPR014025">
    <property type="entry name" value="Glutaredoxin_subgr"/>
</dbReference>
<organism evidence="9 10">
    <name type="scientific">Acetobacter vaccinii</name>
    <dbReference type="NCBI Taxonomy" id="2592655"/>
    <lineage>
        <taxon>Bacteria</taxon>
        <taxon>Pseudomonadati</taxon>
        <taxon>Pseudomonadota</taxon>
        <taxon>Alphaproteobacteria</taxon>
        <taxon>Acetobacterales</taxon>
        <taxon>Acetobacteraceae</taxon>
        <taxon>Acetobacter</taxon>
    </lineage>
</organism>
<evidence type="ECO:0000313" key="10">
    <source>
        <dbReference type="Proteomes" id="UP000324536"/>
    </source>
</evidence>
<evidence type="ECO:0000259" key="8">
    <source>
        <dbReference type="Pfam" id="PF00462"/>
    </source>
</evidence>
<dbReference type="GO" id="GO:0045454">
    <property type="term" value="P:cell redox homeostasis"/>
    <property type="evidence" value="ECO:0007669"/>
    <property type="project" value="InterPro"/>
</dbReference>
<dbReference type="AlphaFoldDB" id="A0A5C1YQU6"/>
<reference evidence="9 10" key="1">
    <citation type="submission" date="2019-09" db="EMBL/GenBank/DDBJ databases">
        <title>Genome sequencing of strain KACC 21233.</title>
        <authorList>
            <person name="Heo J."/>
            <person name="Kim S.-J."/>
            <person name="Kim J.-S."/>
            <person name="Hong S.-B."/>
            <person name="Kwon S.-W."/>
        </authorList>
    </citation>
    <scope>NUCLEOTIDE SEQUENCE [LARGE SCALE GENOMIC DNA]</scope>
    <source>
        <strain evidence="9 10">KACC 21233</strain>
    </source>
</reference>
<evidence type="ECO:0000256" key="7">
    <source>
        <dbReference type="RuleBase" id="RU364065"/>
    </source>
</evidence>
<comment type="function">
    <text evidence="1 7">Has a glutathione-disulfide oxidoreductase activity in the presence of NADPH and glutathione reductase. Reduces low molecular weight disulfides and proteins.</text>
</comment>
<evidence type="ECO:0000256" key="1">
    <source>
        <dbReference type="ARBA" id="ARBA00002549"/>
    </source>
</evidence>
<dbReference type="InterPro" id="IPR036249">
    <property type="entry name" value="Thioredoxin-like_sf"/>
</dbReference>
<dbReference type="KEGG" id="acek:FLP30_12235"/>
<evidence type="ECO:0000256" key="2">
    <source>
        <dbReference type="ARBA" id="ARBA00007787"/>
    </source>
</evidence>
<evidence type="ECO:0000313" key="9">
    <source>
        <dbReference type="EMBL" id="QEO18391.1"/>
    </source>
</evidence>
<gene>
    <name evidence="9" type="primary">grxC</name>
    <name evidence="9" type="ORF">FLP30_12235</name>
</gene>
<dbReference type="GO" id="GO:0015038">
    <property type="term" value="F:glutathione disulfide oxidoreductase activity"/>
    <property type="evidence" value="ECO:0007669"/>
    <property type="project" value="UniProtKB-UniRule"/>
</dbReference>
<dbReference type="SUPFAM" id="SSF52833">
    <property type="entry name" value="Thioredoxin-like"/>
    <property type="match status" value="1"/>
</dbReference>
<dbReference type="GO" id="GO:0005737">
    <property type="term" value="C:cytoplasm"/>
    <property type="evidence" value="ECO:0007669"/>
    <property type="project" value="TreeGrafter"/>
</dbReference>
<dbReference type="PROSITE" id="PS00195">
    <property type="entry name" value="GLUTAREDOXIN_1"/>
    <property type="match status" value="1"/>
</dbReference>
<dbReference type="InterPro" id="IPR002109">
    <property type="entry name" value="Glutaredoxin"/>
</dbReference>
<evidence type="ECO:0000256" key="4">
    <source>
        <dbReference type="ARBA" id="ARBA00022982"/>
    </source>
</evidence>
<evidence type="ECO:0000256" key="3">
    <source>
        <dbReference type="ARBA" id="ARBA00022448"/>
    </source>
</evidence>
<keyword evidence="6 7" id="KW-0676">Redox-active center</keyword>
<dbReference type="CDD" id="cd03418">
    <property type="entry name" value="GRX_GRXb_1_3_like"/>
    <property type="match status" value="1"/>
</dbReference>
<dbReference type="Pfam" id="PF00462">
    <property type="entry name" value="Glutaredoxin"/>
    <property type="match status" value="1"/>
</dbReference>
<dbReference type="NCBIfam" id="TIGR02181">
    <property type="entry name" value="GRX_bact"/>
    <property type="match status" value="1"/>
</dbReference>
<evidence type="ECO:0000256" key="6">
    <source>
        <dbReference type="ARBA" id="ARBA00023284"/>
    </source>
</evidence>
<sequence length="86" mass="9423">MPQIEIYTQPGCPYCIRAVGLLESKKVDFKEINAPRGTKEREESIERSGGRTTVPQVFVDGQLIGGCDDLMALERQGQLDAKLGLG</sequence>
<comment type="similarity">
    <text evidence="2 7">Belongs to the glutaredoxin family.</text>
</comment>
<feature type="domain" description="Glutaredoxin" evidence="8">
    <location>
        <begin position="4"/>
        <end position="64"/>
    </location>
</feature>
<dbReference type="Proteomes" id="UP000324536">
    <property type="component" value="Chromosome"/>
</dbReference>